<keyword evidence="1" id="KW-0472">Membrane</keyword>
<reference evidence="2" key="3">
    <citation type="journal article" date="2000" name="Genome Res.">
        <title>RIKEN integrated sequence analysis (RISA) system--384-format sequencing pipeline with 384 multicapillary sequencer.</title>
        <authorList>
            <person name="Shibata K."/>
            <person name="Itoh M."/>
            <person name="Aizawa K."/>
            <person name="Nagaoka S."/>
            <person name="Sasaki N."/>
            <person name="Carninci P."/>
            <person name="Konno H."/>
            <person name="Akiyama J."/>
            <person name="Nishi K."/>
            <person name="Kitsunai T."/>
            <person name="Tashiro H."/>
            <person name="Itoh M."/>
            <person name="Sumi N."/>
            <person name="Ishii Y."/>
            <person name="Nakamura S."/>
            <person name="Hazama M."/>
            <person name="Nishine T."/>
            <person name="Harada A."/>
            <person name="Yamamoto R."/>
            <person name="Matsumoto H."/>
            <person name="Sakaguchi S."/>
            <person name="Ikegami T."/>
            <person name="Kashiwagi K."/>
            <person name="Fujiwake S."/>
            <person name="Inoue K."/>
            <person name="Togawa Y."/>
            <person name="Izawa M."/>
            <person name="Ohara E."/>
            <person name="Watahiki M."/>
            <person name="Yoneda Y."/>
            <person name="Ishikawa T."/>
            <person name="Ozawa K."/>
            <person name="Tanaka T."/>
            <person name="Matsuura S."/>
            <person name="Kawai J."/>
            <person name="Okazaki Y."/>
            <person name="Muramatsu M."/>
            <person name="Inoue Y."/>
            <person name="Kira A."/>
            <person name="Hayashizaki Y."/>
        </authorList>
    </citation>
    <scope>NUCLEOTIDE SEQUENCE</scope>
    <source>
        <strain evidence="2">C57BL/6J</strain>
        <tissue evidence="2">Diencephalon</tissue>
    </source>
</reference>
<keyword evidence="1" id="KW-0812">Transmembrane</keyword>
<protein>
    <submittedName>
        <fullName evidence="2">Uncharacterized protein</fullName>
    </submittedName>
</protein>
<evidence type="ECO:0000313" key="2">
    <source>
        <dbReference type="EMBL" id="BAE23125.1"/>
    </source>
</evidence>
<accession>Q3UVZ4</accession>
<reference evidence="2" key="8">
    <citation type="journal article" date="2005" name="Science">
        <title>Antisense Transcription in the Mammalian Transcriptome.</title>
        <authorList>
            <consortium name="RIKEN Genome Exploration Research Group and Genome Science Group (Genome Network Project Core Group) and the FANTOM Consortium"/>
        </authorList>
    </citation>
    <scope>NUCLEOTIDE SEQUENCE</scope>
    <source>
        <strain evidence="2">C57BL/6J</strain>
        <tissue evidence="2">Diencephalon</tissue>
    </source>
</reference>
<keyword evidence="1" id="KW-1133">Transmembrane helix</keyword>
<name>Q3UVZ4_MOUSE</name>
<evidence type="ECO:0000256" key="1">
    <source>
        <dbReference type="SAM" id="Phobius"/>
    </source>
</evidence>
<proteinExistence type="evidence at transcript level"/>
<reference evidence="2" key="6">
    <citation type="submission" date="2004-03" db="EMBL/GenBank/DDBJ databases">
        <authorList>
            <person name="Arakawa T."/>
            <person name="Carninci P."/>
            <person name="Fukuda S."/>
            <person name="Hashizume W."/>
            <person name="Hayashida K."/>
            <person name="Hori F."/>
            <person name="Iida J."/>
            <person name="Imamura K."/>
            <person name="Imotani K."/>
            <person name="Itoh M."/>
            <person name="Kanagawa S."/>
            <person name="Kawai J."/>
            <person name="Kojima M."/>
            <person name="Konno H."/>
            <person name="Murata M."/>
            <person name="Nakamura M."/>
            <person name="Ninomiya N."/>
            <person name="Nishiyori H."/>
            <person name="Nomura K."/>
            <person name="Ohno M."/>
            <person name="Sakazume N."/>
            <person name="Sano H."/>
            <person name="Sasaki D."/>
            <person name="Shibata K."/>
            <person name="Shiraki T."/>
            <person name="Tagami M."/>
            <person name="Tagami Y."/>
            <person name="Waki K."/>
            <person name="Watahiki A."/>
            <person name="Muramatsu M."/>
            <person name="Hayashizaki Y."/>
        </authorList>
    </citation>
    <scope>NUCLEOTIDE SEQUENCE</scope>
    <source>
        <strain evidence="2">C57BL/6J</strain>
        <tissue evidence="2">Diencephalon</tissue>
    </source>
</reference>
<organism evidence="2">
    <name type="scientific">Mus musculus</name>
    <name type="common">Mouse</name>
    <dbReference type="NCBI Taxonomy" id="10090"/>
    <lineage>
        <taxon>Eukaryota</taxon>
        <taxon>Metazoa</taxon>
        <taxon>Chordata</taxon>
        <taxon>Craniata</taxon>
        <taxon>Vertebrata</taxon>
        <taxon>Euteleostomi</taxon>
        <taxon>Mammalia</taxon>
        <taxon>Eutheria</taxon>
        <taxon>Euarchontoglires</taxon>
        <taxon>Glires</taxon>
        <taxon>Rodentia</taxon>
        <taxon>Myomorpha</taxon>
        <taxon>Muroidea</taxon>
        <taxon>Muridae</taxon>
        <taxon>Murinae</taxon>
        <taxon>Mus</taxon>
        <taxon>Mus</taxon>
    </lineage>
</organism>
<reference evidence="2" key="1">
    <citation type="journal article" date="1999" name="Methods Enzymol.">
        <title>High-efficiency full-length cDNA cloning.</title>
        <authorList>
            <person name="Carninci P."/>
            <person name="Hayashizaki Y."/>
        </authorList>
    </citation>
    <scope>NUCLEOTIDE SEQUENCE</scope>
    <source>
        <strain evidence="2">C57BL/6J</strain>
        <tissue evidence="2">Diencephalon</tissue>
    </source>
</reference>
<reference evidence="2" key="7">
    <citation type="journal article" date="2005" name="Science">
        <title>The Transcriptional Landscape of the Mammalian Genome.</title>
        <authorList>
            <consortium name="The FANTOM Consortium"/>
            <consortium name="Riken Genome Exploration Research Group and Genome Science Group (Genome Network Project Core Group)"/>
        </authorList>
    </citation>
    <scope>NUCLEOTIDE SEQUENCE</scope>
    <source>
        <strain evidence="2">C57BL/6J</strain>
        <tissue evidence="2">Diencephalon</tissue>
    </source>
</reference>
<dbReference type="EMBL" id="AK136772">
    <property type="protein sequence ID" value="BAE23125.1"/>
    <property type="molecule type" value="mRNA"/>
</dbReference>
<dbReference type="AlphaFoldDB" id="Q3UVZ4"/>
<reference evidence="2" key="5">
    <citation type="journal article" date="2002" name="Nature">
        <title>Analysis of the mouse transcriptome based on functional annotation of 60,770 full-length cDNAs.</title>
        <authorList>
            <consortium name="The FANTOM Consortium and the RIKEN Genome Exploration Research Group Phase I and II Team"/>
        </authorList>
    </citation>
    <scope>NUCLEOTIDE SEQUENCE</scope>
    <source>
        <strain evidence="2">C57BL/6J</strain>
        <tissue evidence="2">Diencephalon</tissue>
    </source>
</reference>
<reference evidence="2" key="4">
    <citation type="journal article" date="2001" name="Nature">
        <title>Functional annotation of a full-length mouse cDNA collection.</title>
        <authorList>
            <consortium name="The RIKEN Genome Exploration Research Group Phase II Team and the FANTOM Consortium"/>
        </authorList>
    </citation>
    <scope>NUCLEOTIDE SEQUENCE</scope>
    <source>
        <strain evidence="2">C57BL/6J</strain>
        <tissue evidence="2">Diencephalon</tissue>
    </source>
</reference>
<reference evidence="2" key="2">
    <citation type="journal article" date="2000" name="Genome Res.">
        <title>Normalization and subtraction of cap-trapper-selected cDNAs to prepare full-length cDNA libraries for rapid discovery of new genes.</title>
        <authorList>
            <person name="Carninci P."/>
            <person name="Shibata Y."/>
            <person name="Hayatsu N."/>
            <person name="Sugahara Y."/>
            <person name="Shibata K."/>
            <person name="Itoh M."/>
            <person name="Konno H."/>
            <person name="Okazaki Y."/>
            <person name="Muramatsu M."/>
            <person name="Hayashizaki Y."/>
        </authorList>
    </citation>
    <scope>NUCLEOTIDE SEQUENCE</scope>
    <source>
        <strain evidence="2">C57BL/6J</strain>
        <tissue evidence="2">Diencephalon</tissue>
    </source>
</reference>
<feature type="transmembrane region" description="Helical" evidence="1">
    <location>
        <begin position="12"/>
        <end position="33"/>
    </location>
</feature>
<sequence>MSFLYILWNCLVQYRTNIGHFYLAKMLGFFFFLHQNLVCKNMRCGLLEYITLLQN</sequence>